<dbReference type="Proteomes" id="UP000244722">
    <property type="component" value="Unassembled WGS sequence"/>
</dbReference>
<accession>A0A2T6ZNF2</accession>
<gene>
    <name evidence="1" type="ORF">B9Z19DRAFT_1087181</name>
</gene>
<sequence>MINSVAWLCRPCHSTVHRCAPNEVLAREYYTVALLLEREDIQRWRAYASKQRVGGRGLKNR</sequence>
<comment type="caution">
    <text evidence="1">The sequence shown here is derived from an EMBL/GenBank/DDBJ whole genome shotgun (WGS) entry which is preliminary data.</text>
</comment>
<evidence type="ECO:0000313" key="2">
    <source>
        <dbReference type="Proteomes" id="UP000244722"/>
    </source>
</evidence>
<protein>
    <recommendedName>
        <fullName evidence="3">HNH endonuclease</fullName>
    </recommendedName>
</protein>
<evidence type="ECO:0000313" key="1">
    <source>
        <dbReference type="EMBL" id="PUU77013.1"/>
    </source>
</evidence>
<dbReference type="PANTHER" id="PTHR37827">
    <property type="entry name" value="TUDOR DOMAIN-CONTAINING PROTEIN"/>
    <property type="match status" value="1"/>
</dbReference>
<keyword evidence="2" id="KW-1185">Reference proteome</keyword>
<reference evidence="1 2" key="1">
    <citation type="submission" date="2017-04" db="EMBL/GenBank/DDBJ databases">
        <title>Draft genome sequence of Tuber borchii Vittad., a whitish edible truffle.</title>
        <authorList>
            <consortium name="DOE Joint Genome Institute"/>
            <person name="Murat C."/>
            <person name="Kuo A."/>
            <person name="Barry K.W."/>
            <person name="Clum A."/>
            <person name="Dockter R.B."/>
            <person name="Fauchery L."/>
            <person name="Iotti M."/>
            <person name="Kohler A."/>
            <person name="Labutti K."/>
            <person name="Lindquist E.A."/>
            <person name="Lipzen A."/>
            <person name="Ohm R.A."/>
            <person name="Wang M."/>
            <person name="Grigoriev I.V."/>
            <person name="Zambonelli A."/>
            <person name="Martin F.M."/>
        </authorList>
    </citation>
    <scope>NUCLEOTIDE SEQUENCE [LARGE SCALE GENOMIC DNA]</scope>
    <source>
        <strain evidence="1 2">Tbo3840</strain>
    </source>
</reference>
<dbReference type="OrthoDB" id="4850648at2759"/>
<organism evidence="1 2">
    <name type="scientific">Tuber borchii</name>
    <name type="common">White truffle</name>
    <dbReference type="NCBI Taxonomy" id="42251"/>
    <lineage>
        <taxon>Eukaryota</taxon>
        <taxon>Fungi</taxon>
        <taxon>Dikarya</taxon>
        <taxon>Ascomycota</taxon>
        <taxon>Pezizomycotina</taxon>
        <taxon>Pezizomycetes</taxon>
        <taxon>Pezizales</taxon>
        <taxon>Tuberaceae</taxon>
        <taxon>Tuber</taxon>
    </lineage>
</organism>
<dbReference type="STRING" id="42251.A0A2T6ZNF2"/>
<name>A0A2T6ZNF2_TUBBO</name>
<evidence type="ECO:0008006" key="3">
    <source>
        <dbReference type="Google" id="ProtNLM"/>
    </source>
</evidence>
<dbReference type="EMBL" id="NESQ01000167">
    <property type="protein sequence ID" value="PUU77013.1"/>
    <property type="molecule type" value="Genomic_DNA"/>
</dbReference>
<proteinExistence type="predicted"/>
<dbReference type="PANTHER" id="PTHR37827:SF1">
    <property type="entry name" value="HNH DOMAIN-CONTAINING PROTEIN"/>
    <property type="match status" value="1"/>
</dbReference>
<dbReference type="AlphaFoldDB" id="A0A2T6ZNF2"/>